<evidence type="ECO:0000259" key="1">
    <source>
        <dbReference type="SMART" id="SM01058"/>
    </source>
</evidence>
<dbReference type="Pfam" id="PF02559">
    <property type="entry name" value="CarD_TRCF_RID"/>
    <property type="match status" value="1"/>
</dbReference>
<gene>
    <name evidence="2" type="ORF">AWN73_04490</name>
</gene>
<proteinExistence type="predicted"/>
<comment type="caution">
    <text evidence="2">The sequence shown here is derived from an EMBL/GenBank/DDBJ whole genome shotgun (WGS) entry which is preliminary data.</text>
</comment>
<dbReference type="InterPro" id="IPR036101">
    <property type="entry name" value="CarD-like/TRCF_RID_sf"/>
</dbReference>
<dbReference type="InterPro" id="IPR048792">
    <property type="entry name" value="CarD_C"/>
</dbReference>
<organism evidence="2 3">
    <name type="scientific">Clostridium butyricum</name>
    <dbReference type="NCBI Taxonomy" id="1492"/>
    <lineage>
        <taxon>Bacteria</taxon>
        <taxon>Bacillati</taxon>
        <taxon>Bacillota</taxon>
        <taxon>Clostridia</taxon>
        <taxon>Eubacteriales</taxon>
        <taxon>Clostridiaceae</taxon>
        <taxon>Clostridium</taxon>
    </lineage>
</organism>
<dbReference type="Gene3D" id="1.20.58.1290">
    <property type="entry name" value="CarD-like, C-terminal domain"/>
    <property type="match status" value="1"/>
</dbReference>
<dbReference type="RefSeq" id="WP_027636020.1">
    <property type="nucleotide sequence ID" value="NZ_CAVLFH010000001.1"/>
</dbReference>
<dbReference type="Gene3D" id="2.40.10.170">
    <property type="match status" value="1"/>
</dbReference>
<protein>
    <submittedName>
        <fullName evidence="2">CarD family transcriptional regulator</fullName>
    </submittedName>
</protein>
<sequence>MFEFNIGDKVVYPNQGVGIIDLIEEKEFKGKKEKYYKIHLINNTMKLSLPLSRVKSANMRHISDSKTLDSKLNNIKYYVKEVDKLAKTNYKERNEIYSTKVKSGTLEDLLEIISNLTELKTIHDLNSMEKTILRNTKRILIDEIAQSKKISLDEAGYLLDIFMNS</sequence>
<dbReference type="PANTHER" id="PTHR38447:SF1">
    <property type="entry name" value="RNA POLYMERASE-BINDING TRANSCRIPTION FACTOR CARD"/>
    <property type="match status" value="1"/>
</dbReference>
<dbReference type="AlphaFoldDB" id="A0A2S7F7P9"/>
<dbReference type="PANTHER" id="PTHR38447">
    <property type="entry name" value="TRANSCRIPTION FACTOR YDEB-RELATED"/>
    <property type="match status" value="1"/>
</dbReference>
<reference evidence="2 3" key="1">
    <citation type="submission" date="2016-01" db="EMBL/GenBank/DDBJ databases">
        <title>Characterization of the Clostridium difficile lineages that are prevalent in Hong Kong and China.</title>
        <authorList>
            <person name="Kwok J.S.-L."/>
            <person name="Lam W.-Y."/>
            <person name="Ip M."/>
            <person name="Chan T.-F."/>
            <person name="Hawkey P.M."/>
            <person name="Tsui S.K.-W."/>
        </authorList>
    </citation>
    <scope>NUCLEOTIDE SEQUENCE [LARGE SCALE GENOMIC DNA]</scope>
    <source>
        <strain evidence="2 3">300064</strain>
    </source>
</reference>
<dbReference type="Pfam" id="PF21095">
    <property type="entry name" value="CarD_C"/>
    <property type="match status" value="1"/>
</dbReference>
<evidence type="ECO:0000313" key="3">
    <source>
        <dbReference type="Proteomes" id="UP000238081"/>
    </source>
</evidence>
<name>A0A2S7F7P9_CLOBU</name>
<dbReference type="InterPro" id="IPR052531">
    <property type="entry name" value="CarD-like_regulator"/>
</dbReference>
<dbReference type="InterPro" id="IPR042215">
    <property type="entry name" value="CarD-like_C"/>
</dbReference>
<dbReference type="SUPFAM" id="SSF141259">
    <property type="entry name" value="CarD-like"/>
    <property type="match status" value="1"/>
</dbReference>
<dbReference type="SMART" id="SM01058">
    <property type="entry name" value="CarD_TRCF"/>
    <property type="match status" value="1"/>
</dbReference>
<feature type="domain" description="CarD-like/TRCF RNAP-interacting" evidence="1">
    <location>
        <begin position="3"/>
        <end position="117"/>
    </location>
</feature>
<dbReference type="EMBL" id="LRDH01000129">
    <property type="protein sequence ID" value="PPV13022.1"/>
    <property type="molecule type" value="Genomic_DNA"/>
</dbReference>
<evidence type="ECO:0000313" key="2">
    <source>
        <dbReference type="EMBL" id="PPV13022.1"/>
    </source>
</evidence>
<accession>A0A2S7F7P9</accession>
<dbReference type="Proteomes" id="UP000238081">
    <property type="component" value="Unassembled WGS sequence"/>
</dbReference>
<dbReference type="GO" id="GO:0009303">
    <property type="term" value="P:rRNA transcription"/>
    <property type="evidence" value="ECO:0007669"/>
    <property type="project" value="TreeGrafter"/>
</dbReference>
<dbReference type="InterPro" id="IPR003711">
    <property type="entry name" value="CarD-like/TRCF_RID"/>
</dbReference>